<dbReference type="OrthoDB" id="9811616at2"/>
<reference evidence="2 3" key="1">
    <citation type="journal article" date="2016" name="ISME J.">
        <title>Global occurrence and heterogeneity of the Roseobacter-clade species Ruegeria mobilis.</title>
        <authorList>
            <person name="Sonnenschein E."/>
            <person name="Gram L."/>
        </authorList>
    </citation>
    <scope>NUCLEOTIDE SEQUENCE [LARGE SCALE GENOMIC DNA]</scope>
    <source>
        <strain evidence="2 3">F1926</strain>
    </source>
</reference>
<dbReference type="Pfam" id="PF21006">
    <property type="entry name" value="NHase_beta_N"/>
    <property type="match status" value="1"/>
</dbReference>
<dbReference type="EMBL" id="CP015230">
    <property type="protein sequence ID" value="ANP39964.1"/>
    <property type="molecule type" value="Genomic_DNA"/>
</dbReference>
<dbReference type="SUPFAM" id="SSF50090">
    <property type="entry name" value="Electron transport accessory proteins"/>
    <property type="match status" value="1"/>
</dbReference>
<evidence type="ECO:0000313" key="3">
    <source>
        <dbReference type="Proteomes" id="UP000013243"/>
    </source>
</evidence>
<dbReference type="GeneID" id="28249010"/>
<gene>
    <name evidence="2" type="ORF">K529_004220</name>
</gene>
<evidence type="ECO:0000259" key="1">
    <source>
        <dbReference type="Pfam" id="PF21006"/>
    </source>
</evidence>
<dbReference type="InterPro" id="IPR049054">
    <property type="entry name" value="CN_hydtase_beta-like_N"/>
</dbReference>
<sequence length="111" mass="12455">MTETLQRPEPAFEAPWHAQAFALAVHLNESGLFTWPEWVERFSAGLRQAGLSRELNGGDDYFTVWLATLQRLMADQGHTDAGEVERIRQGWAEAYLSTPHGAPVHLPDDVI</sequence>
<dbReference type="STRING" id="1265309.K529_004220"/>
<dbReference type="InterPro" id="IPR042262">
    <property type="entry name" value="CN_hydtase_beta_C"/>
</dbReference>
<dbReference type="NCBIfam" id="TIGR03889">
    <property type="entry name" value="nitrile_acc"/>
    <property type="match status" value="1"/>
</dbReference>
<dbReference type="InterPro" id="IPR023808">
    <property type="entry name" value="Nitrile_Hydratase_acc_put"/>
</dbReference>
<dbReference type="KEGG" id="rmb:K529_004220"/>
<dbReference type="AlphaFoldDB" id="A0A1B1A038"/>
<organism evidence="2 3">
    <name type="scientific">Tritonibacter mobilis F1926</name>
    <dbReference type="NCBI Taxonomy" id="1265309"/>
    <lineage>
        <taxon>Bacteria</taxon>
        <taxon>Pseudomonadati</taxon>
        <taxon>Pseudomonadota</taxon>
        <taxon>Alphaproteobacteria</taxon>
        <taxon>Rhodobacterales</taxon>
        <taxon>Paracoccaceae</taxon>
        <taxon>Tritonibacter</taxon>
    </lineage>
</organism>
<proteinExistence type="predicted"/>
<accession>A0A1B1A038</accession>
<dbReference type="Gene3D" id="1.10.472.20">
    <property type="entry name" value="Nitrile hydratase, beta subunit"/>
    <property type="match status" value="1"/>
</dbReference>
<name>A0A1B1A038_9RHOB</name>
<feature type="domain" description="Nitrile hydratase beta subunit-like N-terminal" evidence="1">
    <location>
        <begin position="8"/>
        <end position="91"/>
    </location>
</feature>
<dbReference type="Proteomes" id="UP000013243">
    <property type="component" value="Chromosome"/>
</dbReference>
<dbReference type="RefSeq" id="WP_005666010.1">
    <property type="nucleotide sequence ID" value="NZ_CP015230.1"/>
</dbReference>
<dbReference type="InterPro" id="IPR008990">
    <property type="entry name" value="Elect_transpt_acc-like_dom_sf"/>
</dbReference>
<protein>
    <submittedName>
        <fullName evidence="2">Nitrile hydratase</fullName>
    </submittedName>
</protein>
<evidence type="ECO:0000313" key="2">
    <source>
        <dbReference type="EMBL" id="ANP39964.1"/>
    </source>
</evidence>